<gene>
    <name evidence="1" type="ORF">BET03_04505</name>
</gene>
<comment type="caution">
    <text evidence="1">The sequence shown here is derived from an EMBL/GenBank/DDBJ whole genome shotgun (WGS) entry which is preliminary data.</text>
</comment>
<evidence type="ECO:0008006" key="3">
    <source>
        <dbReference type="Google" id="ProtNLM"/>
    </source>
</evidence>
<dbReference type="EMBL" id="MCIB01000034">
    <property type="protein sequence ID" value="RKD30605.1"/>
    <property type="molecule type" value="Genomic_DNA"/>
</dbReference>
<dbReference type="InterPro" id="IPR005370">
    <property type="entry name" value="UPF0180"/>
</dbReference>
<name>A0A419SZG3_9FIRM</name>
<proteinExistence type="predicted"/>
<keyword evidence="2" id="KW-1185">Reference proteome</keyword>
<accession>A0A419SZG3</accession>
<dbReference type="AlphaFoldDB" id="A0A419SZG3"/>
<reference evidence="1 2" key="1">
    <citation type="submission" date="2016-08" db="EMBL/GenBank/DDBJ databases">
        <title>Novel Firmicutes and Novel Genomes.</title>
        <authorList>
            <person name="Poppleton D.I."/>
            <person name="Gribaldo S."/>
        </authorList>
    </citation>
    <scope>NUCLEOTIDE SEQUENCE [LARGE SCALE GENOMIC DNA]</scope>
    <source>
        <strain evidence="1 2">CTT3</strain>
    </source>
</reference>
<dbReference type="RefSeq" id="WP_183108832.1">
    <property type="nucleotide sequence ID" value="NZ_MCIB01000034.1"/>
</dbReference>
<organism evidence="1 2">
    <name type="scientific">Thermohalobacter berrensis</name>
    <dbReference type="NCBI Taxonomy" id="99594"/>
    <lineage>
        <taxon>Bacteria</taxon>
        <taxon>Bacillati</taxon>
        <taxon>Bacillota</taxon>
        <taxon>Tissierellia</taxon>
        <taxon>Tissierellales</taxon>
        <taxon>Thermohalobacteraceae</taxon>
        <taxon>Thermohalobacter</taxon>
    </lineage>
</organism>
<dbReference type="Pfam" id="PF03698">
    <property type="entry name" value="UPF0180"/>
    <property type="match status" value="1"/>
</dbReference>
<protein>
    <recommendedName>
        <fullName evidence="3">YkuS family protein</fullName>
    </recommendedName>
</protein>
<evidence type="ECO:0000313" key="2">
    <source>
        <dbReference type="Proteomes" id="UP000284177"/>
    </source>
</evidence>
<sequence length="85" mass="9904">MDYKKIVVENTLEPYIEYLKNNGYDVHKLYLNKNANNITSPEYEAIILSNKNKMNTTQGNINNLPVIETKGKSPQDVYNELRNLR</sequence>
<dbReference type="Proteomes" id="UP000284177">
    <property type="component" value="Unassembled WGS sequence"/>
</dbReference>
<evidence type="ECO:0000313" key="1">
    <source>
        <dbReference type="EMBL" id="RKD30605.1"/>
    </source>
</evidence>